<dbReference type="InterPro" id="IPR029062">
    <property type="entry name" value="Class_I_gatase-like"/>
</dbReference>
<sequence length="275" mass="30529">MLIRYDAKVRLLVVTKGHPYDRTAFCELFDSLKGISWTHVEQPAAAQLIACGGGQDHDLILFYDVPGIQFRTPNPPDLIEPDEGFKAGFRALLASGKPLLFLHHAIAGWPLWDEYAEVIGARFFYQPGCYKGRAHPDSGYLFPVTYRAEPVGAHPVTEGLGDGFELTDELYLFEMLEEVVPLLRAKTDFDPARFHSAKNALAARMWTSDGWTPPRGTDLIGWAKVSGRSPTVTLQCGNDGATFAHPAFRKLLRNTLDWLLSPDAREWAAGESAQV</sequence>
<organism evidence="2 3">
    <name type="scientific">Paracoccus siganidrum</name>
    <dbReference type="NCBI Taxonomy" id="1276757"/>
    <lineage>
        <taxon>Bacteria</taxon>
        <taxon>Pseudomonadati</taxon>
        <taxon>Pseudomonadota</taxon>
        <taxon>Alphaproteobacteria</taxon>
        <taxon>Rhodobacterales</taxon>
        <taxon>Paracoccaceae</taxon>
        <taxon>Paracoccus</taxon>
    </lineage>
</organism>
<dbReference type="EMBL" id="QZEW01000011">
    <property type="protein sequence ID" value="RJL20225.1"/>
    <property type="molecule type" value="Genomic_DNA"/>
</dbReference>
<evidence type="ECO:0000313" key="3">
    <source>
        <dbReference type="Proteomes" id="UP000283587"/>
    </source>
</evidence>
<dbReference type="OrthoDB" id="109511at2"/>
<dbReference type="RefSeq" id="WP_119896797.1">
    <property type="nucleotide sequence ID" value="NZ_QNRC01000022.1"/>
</dbReference>
<dbReference type="SUPFAM" id="SSF52317">
    <property type="entry name" value="Class I glutamine amidotransferase-like"/>
    <property type="match status" value="1"/>
</dbReference>
<name>A0A419AAR9_9RHOB</name>
<comment type="caution">
    <text evidence="2">The sequence shown here is derived from an EMBL/GenBank/DDBJ whole genome shotgun (WGS) entry which is preliminary data.</text>
</comment>
<evidence type="ECO:0000313" key="2">
    <source>
        <dbReference type="EMBL" id="RJL20225.1"/>
    </source>
</evidence>
<dbReference type="Proteomes" id="UP000283587">
    <property type="component" value="Unassembled WGS sequence"/>
</dbReference>
<proteinExistence type="predicted"/>
<gene>
    <name evidence="2" type="ORF">D3P05_03480</name>
</gene>
<reference evidence="3" key="1">
    <citation type="submission" date="2018-09" db="EMBL/GenBank/DDBJ databases">
        <title>Paracoccus onubensis nov. sp. a moderate halophilic bacterium isolated from Gruta de las Maravillas (Aracena, Spain).</title>
        <authorList>
            <person name="Jurado V."/>
            <person name="Gutierrez-Patricio S."/>
            <person name="Gonzalez-Pimentel J.L."/>
            <person name="Miller A.Z."/>
            <person name="Laiz L."/>
            <person name="Saiz-Jimenez C."/>
        </authorList>
    </citation>
    <scope>NUCLEOTIDE SEQUENCE [LARGE SCALE GENOMIC DNA]</scope>
    <source>
        <strain evidence="3">DSM 26381</strain>
    </source>
</reference>
<dbReference type="Pfam" id="PF06283">
    <property type="entry name" value="ThuA"/>
    <property type="match status" value="1"/>
</dbReference>
<accession>A0A419AAR9</accession>
<evidence type="ECO:0000259" key="1">
    <source>
        <dbReference type="Pfam" id="PF06283"/>
    </source>
</evidence>
<keyword evidence="3" id="KW-1185">Reference proteome</keyword>
<dbReference type="Gene3D" id="3.40.50.880">
    <property type="match status" value="1"/>
</dbReference>
<feature type="domain" description="ThuA-like" evidence="1">
    <location>
        <begin position="83"/>
        <end position="258"/>
    </location>
</feature>
<protein>
    <submittedName>
        <fullName evidence="2">ThuA domain-containing protein</fullName>
    </submittedName>
</protein>
<dbReference type="AlphaFoldDB" id="A0A419AAR9"/>
<dbReference type="InterPro" id="IPR029010">
    <property type="entry name" value="ThuA-like"/>
</dbReference>